<dbReference type="EMBL" id="JBEDNY010000007">
    <property type="protein sequence ID" value="MEZ3165405.1"/>
    <property type="molecule type" value="Genomic_DNA"/>
</dbReference>
<gene>
    <name evidence="1" type="ORF">ABNG04_16325</name>
</gene>
<evidence type="ECO:0000313" key="2">
    <source>
        <dbReference type="Proteomes" id="UP001567572"/>
    </source>
</evidence>
<proteinExistence type="predicted"/>
<reference evidence="1 2" key="1">
    <citation type="submission" date="2024-06" db="EMBL/GenBank/DDBJ databases">
        <title>Halorubrum miltondacostae sp. nov., a potential PHA producer isolated from an inland solar saltern in Rio Maior, Portugal.</title>
        <authorList>
            <person name="Albuquerque L."/>
            <person name="Viver T."/>
            <person name="Barroso C."/>
            <person name="Claudino R."/>
            <person name="Galvan M."/>
            <person name="Simoes G."/>
            <person name="Lobo Da Cunha A."/>
            <person name="Egas C."/>
        </authorList>
    </citation>
    <scope>NUCLEOTIDE SEQUENCE [LARGE SCALE GENOMIC DNA]</scope>
    <source>
        <strain evidence="1 2">RMP-11</strain>
    </source>
</reference>
<dbReference type="AlphaFoldDB" id="A0ABD5MAQ7"/>
<dbReference type="RefSeq" id="WP_371163428.1">
    <property type="nucleotide sequence ID" value="NZ_JBEDNY010000007.1"/>
</dbReference>
<keyword evidence="2" id="KW-1185">Reference proteome</keyword>
<name>A0ABD5MAQ7_9EURY</name>
<comment type="caution">
    <text evidence="1">The sequence shown here is derived from an EMBL/GenBank/DDBJ whole genome shotgun (WGS) entry which is preliminary data.</text>
</comment>
<organism evidence="1 2">
    <name type="scientific">Halorubrum miltondacostae</name>
    <dbReference type="NCBI Taxonomy" id="3076378"/>
    <lineage>
        <taxon>Archaea</taxon>
        <taxon>Methanobacteriati</taxon>
        <taxon>Methanobacteriota</taxon>
        <taxon>Stenosarchaea group</taxon>
        <taxon>Halobacteria</taxon>
        <taxon>Halobacteriales</taxon>
        <taxon>Haloferacaceae</taxon>
        <taxon>Halorubrum</taxon>
    </lineage>
</organism>
<sequence length="201" mass="23030">MTDEYLSGLHWRDEFEMISEFAPDYHIPCDIPIYRDTDRSERRDRLRKYLNRMLAFAQESTNTSVSIIPLPKALTREEWSVVKPAFDVLGVEFYAFYGTQYFLEGGGFRELLKDIRLGVSVMPNRDILVIGLLSPAMLRQLPPQVTAAGGLNQWRTRVHLREASSEVYRNRFVELQDQVNSALGIGQAPLGMWAESSQEVA</sequence>
<protein>
    <submittedName>
        <fullName evidence="1">Uncharacterized protein</fullName>
    </submittedName>
</protein>
<accession>A0ABD5MAQ7</accession>
<evidence type="ECO:0000313" key="1">
    <source>
        <dbReference type="EMBL" id="MEZ3165405.1"/>
    </source>
</evidence>
<dbReference type="Proteomes" id="UP001567572">
    <property type="component" value="Unassembled WGS sequence"/>
</dbReference>